<evidence type="ECO:0000256" key="1">
    <source>
        <dbReference type="SAM" id="SignalP"/>
    </source>
</evidence>
<reference evidence="2" key="1">
    <citation type="submission" date="2019-12" db="EMBL/GenBank/DDBJ databases">
        <title>High-Quality draft genome sequences of three cyanobacteria isolated from the limestone walls of the Old Cathedral of Coimbra.</title>
        <authorList>
            <person name="Tiago I."/>
            <person name="Soares F."/>
            <person name="Portugal A."/>
        </authorList>
    </citation>
    <scope>NUCLEOTIDE SEQUENCE [LARGE SCALE GENOMIC DNA]</scope>
    <source>
        <strain evidence="2">C</strain>
    </source>
</reference>
<dbReference type="InterPro" id="IPR048069">
    <property type="entry name" value="Thylak_slr1796"/>
</dbReference>
<dbReference type="AlphaFoldDB" id="A0A8K2A182"/>
<keyword evidence="1" id="KW-0732">Signal</keyword>
<dbReference type="SUPFAM" id="SSF52833">
    <property type="entry name" value="Thioredoxin-like"/>
    <property type="match status" value="1"/>
</dbReference>
<name>A0A8K2A182_9CYAN</name>
<protein>
    <submittedName>
        <fullName evidence="2">Thioredoxin family protein</fullName>
    </submittedName>
</protein>
<proteinExistence type="predicted"/>
<keyword evidence="3" id="KW-1185">Reference proteome</keyword>
<dbReference type="RefSeq" id="WP_161826042.1">
    <property type="nucleotide sequence ID" value="NZ_WVIC01000028.1"/>
</dbReference>
<feature type="signal peptide" evidence="1">
    <location>
        <begin position="1"/>
        <end position="20"/>
    </location>
</feature>
<accession>A0A8K2A182</accession>
<sequence length="175" mass="19480">MLALVLCLSLCLLTANPVWAGIKDDHFDGNIFALYAGNGSLVPPKTTLANSLRSDRPTLLTFYVDDSRDCKQFSAVISQLQSYYGRVADFIPVILDAIPLQTQDDPTEPAFYYKGYLPQTVIFDVAGQVVFEGAGQVPFEDLDDAFRTVFDLLPRSESLDLKRRPLNEVNAELVR</sequence>
<dbReference type="InterPro" id="IPR036249">
    <property type="entry name" value="Thioredoxin-like_sf"/>
</dbReference>
<dbReference type="NCBIfam" id="NF038096">
    <property type="entry name" value="thylak_slr1796"/>
    <property type="match status" value="1"/>
</dbReference>
<feature type="chain" id="PRO_5035479906" evidence="1">
    <location>
        <begin position="21"/>
        <end position="175"/>
    </location>
</feature>
<comment type="caution">
    <text evidence="2">The sequence shown here is derived from an EMBL/GenBank/DDBJ whole genome shotgun (WGS) entry which is preliminary data.</text>
</comment>
<organism evidence="2 3">
    <name type="scientific">Petrachloros mirabilis ULC683</name>
    <dbReference type="NCBI Taxonomy" id="2781853"/>
    <lineage>
        <taxon>Bacteria</taxon>
        <taxon>Bacillati</taxon>
        <taxon>Cyanobacteriota</taxon>
        <taxon>Cyanophyceae</taxon>
        <taxon>Synechococcales</taxon>
        <taxon>Petrachlorosaceae</taxon>
        <taxon>Petrachloros</taxon>
        <taxon>Petrachloros mirabilis</taxon>
    </lineage>
</organism>
<dbReference type="EMBL" id="WVIC01000028">
    <property type="protein sequence ID" value="NCJ07562.1"/>
    <property type="molecule type" value="Genomic_DNA"/>
</dbReference>
<dbReference type="Gene3D" id="3.40.30.10">
    <property type="entry name" value="Glutaredoxin"/>
    <property type="match status" value="1"/>
</dbReference>
<dbReference type="Proteomes" id="UP000607397">
    <property type="component" value="Unassembled WGS sequence"/>
</dbReference>
<gene>
    <name evidence="2" type="ORF">GS597_13790</name>
</gene>
<evidence type="ECO:0000313" key="2">
    <source>
        <dbReference type="EMBL" id="NCJ07562.1"/>
    </source>
</evidence>
<evidence type="ECO:0000313" key="3">
    <source>
        <dbReference type="Proteomes" id="UP000607397"/>
    </source>
</evidence>